<evidence type="ECO:0000313" key="2">
    <source>
        <dbReference type="EMBL" id="STU67278.1"/>
    </source>
</evidence>
<organism evidence="2 3">
    <name type="scientific">Klebsiella pneumoniae subsp. ozaenae</name>
    <dbReference type="NCBI Taxonomy" id="574"/>
    <lineage>
        <taxon>Bacteria</taxon>
        <taxon>Pseudomonadati</taxon>
        <taxon>Pseudomonadota</taxon>
        <taxon>Gammaproteobacteria</taxon>
        <taxon>Enterobacterales</taxon>
        <taxon>Enterobacteriaceae</taxon>
        <taxon>Klebsiella/Raoultella group</taxon>
        <taxon>Klebsiella</taxon>
        <taxon>Klebsiella pneumoniae complex</taxon>
    </lineage>
</organism>
<evidence type="ECO:0000256" key="1">
    <source>
        <dbReference type="SAM" id="MobiDB-lite"/>
    </source>
</evidence>
<feature type="region of interest" description="Disordered" evidence="1">
    <location>
        <begin position="1"/>
        <end position="25"/>
    </location>
</feature>
<evidence type="ECO:0000313" key="3">
    <source>
        <dbReference type="Proteomes" id="UP000254487"/>
    </source>
</evidence>
<dbReference type="EMBL" id="UGLW01000003">
    <property type="protein sequence ID" value="STU67278.1"/>
    <property type="molecule type" value="Genomic_DNA"/>
</dbReference>
<gene>
    <name evidence="2" type="ORF">NCTC10313_02732</name>
</gene>
<dbReference type="Proteomes" id="UP000254487">
    <property type="component" value="Unassembled WGS sequence"/>
</dbReference>
<accession>A0A377ZDF4</accession>
<name>A0A377ZDF4_KLEPO</name>
<proteinExistence type="predicted"/>
<reference evidence="2 3" key="1">
    <citation type="submission" date="2018-06" db="EMBL/GenBank/DDBJ databases">
        <authorList>
            <consortium name="Pathogen Informatics"/>
            <person name="Doyle S."/>
        </authorList>
    </citation>
    <scope>NUCLEOTIDE SEQUENCE [LARGE SCALE GENOMIC DNA]</scope>
    <source>
        <strain evidence="2 3">NCTC10313</strain>
    </source>
</reference>
<dbReference type="AlphaFoldDB" id="A0A377ZDF4"/>
<sequence length="63" mass="7523">MSDQKTHENESERIGRILREQKSMETDRSVFEQHWQEIAERILPRSAEFKGTRQKGGNVPRKR</sequence>
<protein>
    <submittedName>
        <fullName evidence="2">Uncharacterized protein</fullName>
    </submittedName>
</protein>